<dbReference type="InterPro" id="IPR006311">
    <property type="entry name" value="TAT_signal"/>
</dbReference>
<dbReference type="PANTHER" id="PTHR30290:SF10">
    <property type="entry name" value="PERIPLASMIC OLIGOPEPTIDE-BINDING PROTEIN-RELATED"/>
    <property type="match status" value="1"/>
</dbReference>
<evidence type="ECO:0000313" key="6">
    <source>
        <dbReference type="EMBL" id="AHF99548.1"/>
    </source>
</evidence>
<dbReference type="PATRIC" id="fig|797299.3.peg.1588"/>
<protein>
    <submittedName>
        <fullName evidence="6">Peptide ABC transporter substrate-binding protein</fullName>
    </submittedName>
</protein>
<evidence type="ECO:0000256" key="3">
    <source>
        <dbReference type="ARBA" id="ARBA00022448"/>
    </source>
</evidence>
<gene>
    <name evidence="6" type="ORF">HALLA_12860</name>
</gene>
<proteinExistence type="inferred from homology"/>
<name>W0JLS6_9EURY</name>
<dbReference type="Pfam" id="PF00496">
    <property type="entry name" value="SBP_bac_5"/>
    <property type="match status" value="1"/>
</dbReference>
<dbReference type="InterPro" id="IPR000914">
    <property type="entry name" value="SBP_5_dom"/>
</dbReference>
<evidence type="ECO:0000259" key="5">
    <source>
        <dbReference type="Pfam" id="PF00496"/>
    </source>
</evidence>
<dbReference type="KEGG" id="hlr:HALLA_12860"/>
<keyword evidence="3" id="KW-0813">Transport</keyword>
<organism evidence="6 7">
    <name type="scientific">Halostagnicola larsenii XH-48</name>
    <dbReference type="NCBI Taxonomy" id="797299"/>
    <lineage>
        <taxon>Archaea</taxon>
        <taxon>Methanobacteriati</taxon>
        <taxon>Methanobacteriota</taxon>
        <taxon>Stenosarchaea group</taxon>
        <taxon>Halobacteria</taxon>
        <taxon>Halobacteriales</taxon>
        <taxon>Natrialbaceae</taxon>
        <taxon>Halostagnicola</taxon>
    </lineage>
</organism>
<dbReference type="STRING" id="797299.HALLA_12860"/>
<dbReference type="OrthoDB" id="194307at2157"/>
<accession>W0JLS6</accession>
<dbReference type="PIRSF" id="PIRSF002741">
    <property type="entry name" value="MppA"/>
    <property type="match status" value="1"/>
</dbReference>
<dbReference type="HOGENOM" id="CLU_017028_7_4_2"/>
<keyword evidence="4" id="KW-0732">Signal</keyword>
<evidence type="ECO:0000256" key="1">
    <source>
        <dbReference type="ARBA" id="ARBA00004196"/>
    </source>
</evidence>
<dbReference type="GO" id="GO:0042597">
    <property type="term" value="C:periplasmic space"/>
    <property type="evidence" value="ECO:0007669"/>
    <property type="project" value="UniProtKB-ARBA"/>
</dbReference>
<dbReference type="eggNOG" id="arCOG01534">
    <property type="taxonomic scope" value="Archaea"/>
</dbReference>
<dbReference type="Gene3D" id="3.40.190.10">
    <property type="entry name" value="Periplasmic binding protein-like II"/>
    <property type="match status" value="1"/>
</dbReference>
<dbReference type="GO" id="GO:1904680">
    <property type="term" value="F:peptide transmembrane transporter activity"/>
    <property type="evidence" value="ECO:0007669"/>
    <property type="project" value="TreeGrafter"/>
</dbReference>
<dbReference type="AlphaFoldDB" id="W0JLS6"/>
<dbReference type="PROSITE" id="PS51257">
    <property type="entry name" value="PROKAR_LIPOPROTEIN"/>
    <property type="match status" value="1"/>
</dbReference>
<reference evidence="6 7" key="1">
    <citation type="submission" date="2014-01" db="EMBL/GenBank/DDBJ databases">
        <authorList>
            <consortium name="DOE Joint Genome Institute"/>
            <person name="Anderson I."/>
            <person name="Huntemann M."/>
            <person name="Han J."/>
            <person name="Chen A."/>
            <person name="Kyrpides N."/>
            <person name="Mavromatis K."/>
            <person name="Markowitz V."/>
            <person name="Palaniappan K."/>
            <person name="Ivanova N."/>
            <person name="Schaumberg A."/>
            <person name="Pati A."/>
            <person name="Liolios K."/>
            <person name="Nordberg H.P."/>
            <person name="Cantor M.N."/>
            <person name="Hua S.X."/>
            <person name="Woyke T."/>
        </authorList>
    </citation>
    <scope>NUCLEOTIDE SEQUENCE [LARGE SCALE GENOMIC DNA]</scope>
    <source>
        <strain evidence="6 7">XH-48</strain>
    </source>
</reference>
<feature type="domain" description="Solute-binding protein family 5" evidence="5">
    <location>
        <begin position="76"/>
        <end position="431"/>
    </location>
</feature>
<dbReference type="InterPro" id="IPR030678">
    <property type="entry name" value="Peptide/Ni-bd"/>
</dbReference>
<dbReference type="GO" id="GO:0015833">
    <property type="term" value="P:peptide transport"/>
    <property type="evidence" value="ECO:0007669"/>
    <property type="project" value="TreeGrafter"/>
</dbReference>
<dbReference type="Gene3D" id="3.10.105.10">
    <property type="entry name" value="Dipeptide-binding Protein, Domain 3"/>
    <property type="match status" value="1"/>
</dbReference>
<evidence type="ECO:0000256" key="2">
    <source>
        <dbReference type="ARBA" id="ARBA00005695"/>
    </source>
</evidence>
<dbReference type="GO" id="GO:0043190">
    <property type="term" value="C:ATP-binding cassette (ABC) transporter complex"/>
    <property type="evidence" value="ECO:0007669"/>
    <property type="project" value="InterPro"/>
</dbReference>
<dbReference type="SUPFAM" id="SSF53850">
    <property type="entry name" value="Periplasmic binding protein-like II"/>
    <property type="match status" value="1"/>
</dbReference>
<sequence length="515" mass="56938">MSHRLRSPIHRRTALKMAASTGALALAGCLSSDPTAAEMRIGAPWEPNVDPLDGGSTLRRLGITEALLGVDYDANPAPELATDWERLDDRSWQFSLREDVTFHGGDSFDATAAVESLERTLESAAFADLPIETVSADDESTVVVETETPFSPLPAHFSRNEAVILNPSTFDEDGSISEPVSTGPFAVDSFGSGGAVSCVRHDEYHGERPEIESVRYERVEDDQVRRMKLESGELEMARILPLGTVDALESADGIDVHTPEIPRIRFLTFDTTSEPFDDERVRRAVNYAIDLKELTESILEGIDDPAVGPFSQDITEWANPDLEGYGHDPSRARRLLSDAGWASAGGNDVRTRDGETLEIEIPTFDARSLPLIAEVLQSDLSAVGFDVDVRTIEYNAMLEQVSQGSFDAYLTSWGTLYYPDPDRLAELFHSEEATLHHGYENEEVDALLEEARELDDRTERKERYYEVQSIVLEESPVAFLTNYTNVIATAGDVSGYEPHPIESRYGLESITVDDE</sequence>
<comment type="similarity">
    <text evidence="2">Belongs to the bacterial solute-binding protein 5 family.</text>
</comment>
<dbReference type="Gene3D" id="3.90.76.10">
    <property type="entry name" value="Dipeptide-binding Protein, Domain 1"/>
    <property type="match status" value="1"/>
</dbReference>
<dbReference type="EMBL" id="CP007055">
    <property type="protein sequence ID" value="AHF99548.1"/>
    <property type="molecule type" value="Genomic_DNA"/>
</dbReference>
<keyword evidence="7" id="KW-1185">Reference proteome</keyword>
<dbReference type="PROSITE" id="PS51318">
    <property type="entry name" value="TAT"/>
    <property type="match status" value="1"/>
</dbReference>
<dbReference type="PANTHER" id="PTHR30290">
    <property type="entry name" value="PERIPLASMIC BINDING COMPONENT OF ABC TRANSPORTER"/>
    <property type="match status" value="1"/>
</dbReference>
<evidence type="ECO:0000256" key="4">
    <source>
        <dbReference type="ARBA" id="ARBA00022729"/>
    </source>
</evidence>
<dbReference type="InterPro" id="IPR039424">
    <property type="entry name" value="SBP_5"/>
</dbReference>
<comment type="subcellular location">
    <subcellularLocation>
        <location evidence="1">Cell envelope</location>
    </subcellularLocation>
</comment>
<dbReference type="Proteomes" id="UP000019024">
    <property type="component" value="Chromosome"/>
</dbReference>
<evidence type="ECO:0000313" key="7">
    <source>
        <dbReference type="Proteomes" id="UP000019024"/>
    </source>
</evidence>
<dbReference type="CDD" id="cd08490">
    <property type="entry name" value="PBP2_NikA_DppA_OppA_like_3"/>
    <property type="match status" value="1"/>
</dbReference>